<sequence>MGVGMDRASKVGIWIIATGVIITFLYYGRGILAPFALAVFLFLVIEGFASVIDNWSRSIKIGLARAIAILSVLGGFFGFLALMANGIAEFGRDGGEYETRINDMIGDAYGALHMSNAPTLQELLFNETGQRFFATIANATGDLSGDLVLILIYVAFLFFAQSSWTRKLDNIFPGFETRHQVRKIGDEARQSIEVYLWTQTVISALITVLTYVSLLALGVKNALFLSALIFVLNYIPTVGSIIAALVPPLFALVQPDLPAWVPGAPPQDSYIYAAIVFAMVSFWQFSIGNFLQPRMMGESLNLSALVVLLSLAIWGALWGIPGMFLSAPLTVLMMILFAQSPSTRWIAILLSADGNPQGKGVKPDVEDSSEAAL</sequence>
<feature type="transmembrane region" description="Helical" evidence="6">
    <location>
        <begin position="299"/>
        <end position="317"/>
    </location>
</feature>
<protein>
    <recommendedName>
        <fullName evidence="9">Permease</fullName>
    </recommendedName>
</protein>
<dbReference type="Proteomes" id="UP000027037">
    <property type="component" value="Unassembled WGS sequence"/>
</dbReference>
<feature type="transmembrane region" description="Helical" evidence="6">
    <location>
        <begin position="35"/>
        <end position="52"/>
    </location>
</feature>
<evidence type="ECO:0000313" key="7">
    <source>
        <dbReference type="EMBL" id="KCZ56425.1"/>
    </source>
</evidence>
<gene>
    <name evidence="7" type="ORF">HY29_09025</name>
</gene>
<feature type="transmembrane region" description="Helical" evidence="6">
    <location>
        <begin position="224"/>
        <end position="250"/>
    </location>
</feature>
<dbReference type="GO" id="GO:0055085">
    <property type="term" value="P:transmembrane transport"/>
    <property type="evidence" value="ECO:0007669"/>
    <property type="project" value="TreeGrafter"/>
</dbReference>
<keyword evidence="3 6" id="KW-0812">Transmembrane</keyword>
<dbReference type="AlphaFoldDB" id="A0A062UJW6"/>
<feature type="transmembrane region" description="Helical" evidence="6">
    <location>
        <begin position="194"/>
        <end position="217"/>
    </location>
</feature>
<accession>A0A062UJW6</accession>
<reference evidence="7 8" key="1">
    <citation type="journal article" date="2014" name="Antonie Van Leeuwenhoek">
        <title>Hyphomonas beringensis sp. nov. and Hyphomonas chukchiensis sp. nov., isolated from surface seawater of the Bering Sea and Chukchi Sea.</title>
        <authorList>
            <person name="Li C."/>
            <person name="Lai Q."/>
            <person name="Li G."/>
            <person name="Dong C."/>
            <person name="Wang J."/>
            <person name="Liao Y."/>
            <person name="Shao Z."/>
        </authorList>
    </citation>
    <scope>NUCLEOTIDE SEQUENCE [LARGE SCALE GENOMIC DNA]</scope>
    <source>
        <strain evidence="7 8">25B14_1</strain>
    </source>
</reference>
<dbReference type="PATRIC" id="fig|1280946.3.peg.601"/>
<evidence type="ECO:0000256" key="2">
    <source>
        <dbReference type="ARBA" id="ARBA00009773"/>
    </source>
</evidence>
<evidence type="ECO:0000256" key="3">
    <source>
        <dbReference type="ARBA" id="ARBA00022692"/>
    </source>
</evidence>
<comment type="similarity">
    <text evidence="2">Belongs to the autoinducer-2 exporter (AI-2E) (TC 2.A.86) family.</text>
</comment>
<dbReference type="InterPro" id="IPR002549">
    <property type="entry name" value="AI-2E-like"/>
</dbReference>
<dbReference type="STRING" id="1280946.HY29_09025"/>
<evidence type="ECO:0000313" key="8">
    <source>
        <dbReference type="Proteomes" id="UP000027037"/>
    </source>
</evidence>
<proteinExistence type="inferred from homology"/>
<dbReference type="GO" id="GO:0016020">
    <property type="term" value="C:membrane"/>
    <property type="evidence" value="ECO:0007669"/>
    <property type="project" value="UniProtKB-SubCell"/>
</dbReference>
<dbReference type="PANTHER" id="PTHR21716:SF64">
    <property type="entry name" value="AI-2 TRANSPORT PROTEIN TQSA"/>
    <property type="match status" value="1"/>
</dbReference>
<evidence type="ECO:0008006" key="9">
    <source>
        <dbReference type="Google" id="ProtNLM"/>
    </source>
</evidence>
<keyword evidence="5 6" id="KW-0472">Membrane</keyword>
<feature type="transmembrane region" description="Helical" evidence="6">
    <location>
        <begin position="270"/>
        <end position="287"/>
    </location>
</feature>
<evidence type="ECO:0000256" key="1">
    <source>
        <dbReference type="ARBA" id="ARBA00004141"/>
    </source>
</evidence>
<dbReference type="EMBL" id="AWFF01000024">
    <property type="protein sequence ID" value="KCZ56425.1"/>
    <property type="molecule type" value="Genomic_DNA"/>
</dbReference>
<feature type="transmembrane region" description="Helical" evidence="6">
    <location>
        <begin position="147"/>
        <end position="164"/>
    </location>
</feature>
<evidence type="ECO:0000256" key="6">
    <source>
        <dbReference type="SAM" id="Phobius"/>
    </source>
</evidence>
<dbReference type="Pfam" id="PF01594">
    <property type="entry name" value="AI-2E_transport"/>
    <property type="match status" value="1"/>
</dbReference>
<name>A0A062UJW6_9PROT</name>
<feature type="transmembrane region" description="Helical" evidence="6">
    <location>
        <begin position="64"/>
        <end position="84"/>
    </location>
</feature>
<comment type="subcellular location">
    <subcellularLocation>
        <location evidence="1">Membrane</location>
        <topology evidence="1">Multi-pass membrane protein</topology>
    </subcellularLocation>
</comment>
<dbReference type="PANTHER" id="PTHR21716">
    <property type="entry name" value="TRANSMEMBRANE PROTEIN"/>
    <property type="match status" value="1"/>
</dbReference>
<feature type="transmembrane region" description="Helical" evidence="6">
    <location>
        <begin position="12"/>
        <end position="28"/>
    </location>
</feature>
<comment type="caution">
    <text evidence="7">The sequence shown here is derived from an EMBL/GenBank/DDBJ whole genome shotgun (WGS) entry which is preliminary data.</text>
</comment>
<keyword evidence="8" id="KW-1185">Reference proteome</keyword>
<evidence type="ECO:0000256" key="4">
    <source>
        <dbReference type="ARBA" id="ARBA00022989"/>
    </source>
</evidence>
<evidence type="ECO:0000256" key="5">
    <source>
        <dbReference type="ARBA" id="ARBA00023136"/>
    </source>
</evidence>
<organism evidence="7 8">
    <name type="scientific">Hyphomonas beringensis</name>
    <dbReference type="NCBI Taxonomy" id="1280946"/>
    <lineage>
        <taxon>Bacteria</taxon>
        <taxon>Pseudomonadati</taxon>
        <taxon>Pseudomonadota</taxon>
        <taxon>Alphaproteobacteria</taxon>
        <taxon>Hyphomonadales</taxon>
        <taxon>Hyphomonadaceae</taxon>
        <taxon>Hyphomonas</taxon>
    </lineage>
</organism>
<keyword evidence="4 6" id="KW-1133">Transmembrane helix</keyword>
<dbReference type="eggNOG" id="COG0628">
    <property type="taxonomic scope" value="Bacteria"/>
</dbReference>